<evidence type="ECO:0000256" key="1">
    <source>
        <dbReference type="ARBA" id="ARBA00004651"/>
    </source>
</evidence>
<feature type="domain" description="MacB-like periplasmic core" evidence="8">
    <location>
        <begin position="484"/>
        <end position="686"/>
    </location>
</feature>
<evidence type="ECO:0008006" key="11">
    <source>
        <dbReference type="Google" id="ProtNLM"/>
    </source>
</evidence>
<feature type="transmembrane region" description="Helical" evidence="6">
    <location>
        <begin position="767"/>
        <end position="797"/>
    </location>
</feature>
<feature type="transmembrane region" description="Helical" evidence="6">
    <location>
        <begin position="485"/>
        <end position="505"/>
    </location>
</feature>
<dbReference type="Pfam" id="PF12704">
    <property type="entry name" value="MacB_PCD"/>
    <property type="match status" value="2"/>
</dbReference>
<feature type="transmembrane region" description="Helical" evidence="6">
    <location>
        <begin position="430"/>
        <end position="455"/>
    </location>
</feature>
<evidence type="ECO:0000256" key="3">
    <source>
        <dbReference type="ARBA" id="ARBA00022692"/>
    </source>
</evidence>
<feature type="domain" description="ABC3 transporter permease C-terminal" evidence="7">
    <location>
        <begin position="727"/>
        <end position="841"/>
    </location>
</feature>
<feature type="transmembrane region" description="Helical" evidence="6">
    <location>
        <begin position="817"/>
        <end position="837"/>
    </location>
</feature>
<name>A0A7G1QAH5_9GAMM</name>
<feature type="transmembrane region" description="Helical" evidence="6">
    <location>
        <begin position="724"/>
        <end position="746"/>
    </location>
</feature>
<keyword evidence="2" id="KW-1003">Cell membrane</keyword>
<keyword evidence="4 6" id="KW-1133">Transmembrane helix</keyword>
<dbReference type="EMBL" id="LR778175">
    <property type="protein sequence ID" value="CAB1276036.1"/>
    <property type="molecule type" value="Genomic_DNA"/>
</dbReference>
<proteinExistence type="predicted"/>
<evidence type="ECO:0000259" key="7">
    <source>
        <dbReference type="Pfam" id="PF02687"/>
    </source>
</evidence>
<gene>
    <name evidence="9" type="ORF">NSCAC_0967</name>
</gene>
<dbReference type="GO" id="GO:0005886">
    <property type="term" value="C:plasma membrane"/>
    <property type="evidence" value="ECO:0007669"/>
    <property type="project" value="UniProtKB-SubCell"/>
</dbReference>
<dbReference type="PANTHER" id="PTHR30287:SF2">
    <property type="entry name" value="BLL1001 PROTEIN"/>
    <property type="match status" value="1"/>
</dbReference>
<dbReference type="KEGG" id="ntg:NSCAC_0967"/>
<dbReference type="AlphaFoldDB" id="A0A7G1QAH5"/>
<sequence length="851" mass="92597">MISFFWRISWRSLFNHPWQILLTLLGIILGVAVVIAIDLANGSAYQSFTLTANSMAGRATHEIISGPSGLDEKIYTQLRLTCSSIPAAPVLEGFASLAGDETRLLRVLGVDPFAEAPFRDYINQKNNLAEIDLTALLTEPNTIILEQATAQVLHVALKDKIPVVFNNTTHLLTVVGIFKEDILTQKGLSQVLITDIATAQEILDQIGTLTRIDLIFPADEQRIVQENQIKHFLPAGTILRTTNERSQALRTLTGAFKINLTALSLLALLVGAFIVFNTITFLWLQRRRTIGLLRTLGVTQQQIFLLLVAESLGIGIVGSIGGIFLGIFLAQILLDPIIQTFNDLYAQVQVQGLFISLSTLFKGALLGIGATLVATIIPALEIVHTPPGVSIKRAPLEAQARRWIKGAALIGSGLFMLGVIISFIPSKSIILGFLGVTGVLIGGTLLAPVFGTFLLKVILPFLKNIFGTLGQLSARSIIASLSRSGIAMAALTLAVAATIGIGIMISSFRHSVNQWLLITLQADLYVSTTGTHTGPDSRFLDPQLVTQITQLPETQSVSTTYWLRLESEDSNPTDMVIFNPAPQSIESFQFVAGNPQKAWDAFLNDEAVLISEPYATHHQLSPGSKIVLPTVQGSHAFTVSGVYFSYGSNQGVVTVHKKNYERYWSDSKVSSVGIYVKPHTDFDALRSTLFTLISPNSGVEISTNREVRDLSLEIFDRTFAITKIVRFLAGLIAFAGILSALMALQLERTREFGTLRAIGVTPHQIRWLIIGQTGLMGIICGLLAIPLGLVSAAGLIYIINYRSFGWTMGFHIDSMELFQGILLALIASLLAGIYPAWRASQVVPAITLYEE</sequence>
<evidence type="ECO:0000259" key="8">
    <source>
        <dbReference type="Pfam" id="PF12704"/>
    </source>
</evidence>
<evidence type="ECO:0000313" key="10">
    <source>
        <dbReference type="Proteomes" id="UP000516072"/>
    </source>
</evidence>
<keyword evidence="5 6" id="KW-0472">Membrane</keyword>
<feature type="transmembrane region" description="Helical" evidence="6">
    <location>
        <begin position="403"/>
        <end position="424"/>
    </location>
</feature>
<feature type="transmembrane region" description="Helical" evidence="6">
    <location>
        <begin position="260"/>
        <end position="284"/>
    </location>
</feature>
<reference evidence="9 10" key="1">
    <citation type="submission" date="2020-03" db="EMBL/GenBank/DDBJ databases">
        <authorList>
            <person name="Picone N."/>
        </authorList>
    </citation>
    <scope>NUCLEOTIDE SEQUENCE [LARGE SCALE GENOMIC DNA]</scope>
    <source>
        <strain evidence="9">NSCAC1</strain>
    </source>
</reference>
<dbReference type="RefSeq" id="WP_197743713.1">
    <property type="nucleotide sequence ID" value="NZ_LR778175.1"/>
</dbReference>
<evidence type="ECO:0000313" key="9">
    <source>
        <dbReference type="EMBL" id="CAB1276036.1"/>
    </source>
</evidence>
<feature type="domain" description="ABC3 transporter permease C-terminal" evidence="7">
    <location>
        <begin position="263"/>
        <end position="387"/>
    </location>
</feature>
<evidence type="ECO:0000256" key="2">
    <source>
        <dbReference type="ARBA" id="ARBA00022475"/>
    </source>
</evidence>
<feature type="transmembrane region" description="Helical" evidence="6">
    <location>
        <begin position="354"/>
        <end position="383"/>
    </location>
</feature>
<feature type="domain" description="MacB-like periplasmic core" evidence="8">
    <location>
        <begin position="21"/>
        <end position="203"/>
    </location>
</feature>
<dbReference type="InterPro" id="IPR025857">
    <property type="entry name" value="MacB_PCD"/>
</dbReference>
<organism evidence="9 10">
    <name type="scientific">Candidatus Nitrosacidococcus tergens</name>
    <dbReference type="NCBI Taxonomy" id="553981"/>
    <lineage>
        <taxon>Bacteria</taxon>
        <taxon>Pseudomonadati</taxon>
        <taxon>Pseudomonadota</taxon>
        <taxon>Gammaproteobacteria</taxon>
        <taxon>Chromatiales</taxon>
        <taxon>Chromatiaceae</taxon>
        <taxon>Candidatus Nitrosacidococcus</taxon>
    </lineage>
</organism>
<feature type="transmembrane region" description="Helical" evidence="6">
    <location>
        <begin position="304"/>
        <end position="334"/>
    </location>
</feature>
<dbReference type="PANTHER" id="PTHR30287">
    <property type="entry name" value="MEMBRANE COMPONENT OF PREDICTED ABC SUPERFAMILY METABOLITE UPTAKE TRANSPORTER"/>
    <property type="match status" value="1"/>
</dbReference>
<keyword evidence="3 6" id="KW-0812">Transmembrane</keyword>
<comment type="subcellular location">
    <subcellularLocation>
        <location evidence="1">Cell membrane</location>
        <topology evidence="1">Multi-pass membrane protein</topology>
    </subcellularLocation>
</comment>
<evidence type="ECO:0000256" key="6">
    <source>
        <dbReference type="SAM" id="Phobius"/>
    </source>
</evidence>
<dbReference type="InterPro" id="IPR038766">
    <property type="entry name" value="Membrane_comp_ABC_pdt"/>
</dbReference>
<keyword evidence="10" id="KW-1185">Reference proteome</keyword>
<accession>A0A7G1QAH5</accession>
<dbReference type="Pfam" id="PF02687">
    <property type="entry name" value="FtsX"/>
    <property type="match status" value="2"/>
</dbReference>
<evidence type="ECO:0000256" key="4">
    <source>
        <dbReference type="ARBA" id="ARBA00022989"/>
    </source>
</evidence>
<dbReference type="Proteomes" id="UP000516072">
    <property type="component" value="Chromosome"/>
</dbReference>
<evidence type="ECO:0000256" key="5">
    <source>
        <dbReference type="ARBA" id="ARBA00023136"/>
    </source>
</evidence>
<dbReference type="InterPro" id="IPR003838">
    <property type="entry name" value="ABC3_permease_C"/>
</dbReference>
<protein>
    <recommendedName>
        <fullName evidence="11">ABC transporter permease</fullName>
    </recommendedName>
</protein>